<evidence type="ECO:0000313" key="2">
    <source>
        <dbReference type="Proteomes" id="UP000824782"/>
    </source>
</evidence>
<accession>A0AAV7AZM4</accession>
<gene>
    <name evidence="1" type="ORF">GDO81_013305</name>
</gene>
<proteinExistence type="predicted"/>
<organism evidence="1 2">
    <name type="scientific">Engystomops pustulosus</name>
    <name type="common">Tungara frog</name>
    <name type="synonym">Physalaemus pustulosus</name>
    <dbReference type="NCBI Taxonomy" id="76066"/>
    <lineage>
        <taxon>Eukaryota</taxon>
        <taxon>Metazoa</taxon>
        <taxon>Chordata</taxon>
        <taxon>Craniata</taxon>
        <taxon>Vertebrata</taxon>
        <taxon>Euteleostomi</taxon>
        <taxon>Amphibia</taxon>
        <taxon>Batrachia</taxon>
        <taxon>Anura</taxon>
        <taxon>Neobatrachia</taxon>
        <taxon>Hyloidea</taxon>
        <taxon>Leptodactylidae</taxon>
        <taxon>Leiuperinae</taxon>
        <taxon>Engystomops</taxon>
    </lineage>
</organism>
<name>A0AAV7AZM4_ENGPU</name>
<dbReference type="AlphaFoldDB" id="A0AAV7AZM4"/>
<dbReference type="EMBL" id="WNYA01000006">
    <property type="protein sequence ID" value="KAG8566587.1"/>
    <property type="molecule type" value="Genomic_DNA"/>
</dbReference>
<dbReference type="Proteomes" id="UP000824782">
    <property type="component" value="Unassembled WGS sequence"/>
</dbReference>
<reference evidence="1" key="1">
    <citation type="thesis" date="2020" institute="ProQuest LLC" country="789 East Eisenhower Parkway, Ann Arbor, MI, USA">
        <title>Comparative Genomics and Chromosome Evolution.</title>
        <authorList>
            <person name="Mudd A.B."/>
        </authorList>
    </citation>
    <scope>NUCLEOTIDE SEQUENCE</scope>
    <source>
        <strain evidence="1">237g6f4</strain>
        <tissue evidence="1">Blood</tissue>
    </source>
</reference>
<comment type="caution">
    <text evidence="1">The sequence shown here is derived from an EMBL/GenBank/DDBJ whole genome shotgun (WGS) entry which is preliminary data.</text>
</comment>
<evidence type="ECO:0000313" key="1">
    <source>
        <dbReference type="EMBL" id="KAG8566587.1"/>
    </source>
</evidence>
<keyword evidence="2" id="KW-1185">Reference proteome</keyword>
<sequence>MFGQLLSSTSSDLFAEFNDHVLSLFSPCYNFIKLSFHISVRKKLSTSLHGYHEASRLIERSHHQDFTEMCCPLLETSHERLF</sequence>
<protein>
    <submittedName>
        <fullName evidence="1">Uncharacterized protein</fullName>
    </submittedName>
</protein>